<dbReference type="AlphaFoldDB" id="A0A8J5JCT2"/>
<organism evidence="1 2">
    <name type="scientific">Homarus americanus</name>
    <name type="common">American lobster</name>
    <dbReference type="NCBI Taxonomy" id="6706"/>
    <lineage>
        <taxon>Eukaryota</taxon>
        <taxon>Metazoa</taxon>
        <taxon>Ecdysozoa</taxon>
        <taxon>Arthropoda</taxon>
        <taxon>Crustacea</taxon>
        <taxon>Multicrustacea</taxon>
        <taxon>Malacostraca</taxon>
        <taxon>Eumalacostraca</taxon>
        <taxon>Eucarida</taxon>
        <taxon>Decapoda</taxon>
        <taxon>Pleocyemata</taxon>
        <taxon>Astacidea</taxon>
        <taxon>Nephropoidea</taxon>
        <taxon>Nephropidae</taxon>
        <taxon>Homarus</taxon>
    </lineage>
</organism>
<sequence>MFMHLTSQDPLYETLESLCLVITSKVTGLANSADVALSGGETLIHSIMADVDNGTI</sequence>
<keyword evidence="2" id="KW-1185">Reference proteome</keyword>
<dbReference type="EMBL" id="JAHLQT010040175">
    <property type="protein sequence ID" value="KAG7156057.1"/>
    <property type="molecule type" value="Genomic_DNA"/>
</dbReference>
<name>A0A8J5JCT2_HOMAM</name>
<evidence type="ECO:0000313" key="1">
    <source>
        <dbReference type="EMBL" id="KAG7156057.1"/>
    </source>
</evidence>
<evidence type="ECO:0000313" key="2">
    <source>
        <dbReference type="Proteomes" id="UP000747542"/>
    </source>
</evidence>
<proteinExistence type="predicted"/>
<comment type="caution">
    <text evidence="1">The sequence shown here is derived from an EMBL/GenBank/DDBJ whole genome shotgun (WGS) entry which is preliminary data.</text>
</comment>
<reference evidence="1" key="1">
    <citation type="journal article" date="2021" name="Sci. Adv.">
        <title>The American lobster genome reveals insights on longevity, neural, and immune adaptations.</title>
        <authorList>
            <person name="Polinski J.M."/>
            <person name="Zimin A.V."/>
            <person name="Clark K.F."/>
            <person name="Kohn A.B."/>
            <person name="Sadowski N."/>
            <person name="Timp W."/>
            <person name="Ptitsyn A."/>
            <person name="Khanna P."/>
            <person name="Romanova D.Y."/>
            <person name="Williams P."/>
            <person name="Greenwood S.J."/>
            <person name="Moroz L.L."/>
            <person name="Walt D.R."/>
            <person name="Bodnar A.G."/>
        </authorList>
    </citation>
    <scope>NUCLEOTIDE SEQUENCE</scope>
    <source>
        <strain evidence="1">GMGI-L3</strain>
    </source>
</reference>
<gene>
    <name evidence="1" type="ORF">Hamer_G023551</name>
</gene>
<accession>A0A8J5JCT2</accession>
<feature type="non-terminal residue" evidence="1">
    <location>
        <position position="56"/>
    </location>
</feature>
<dbReference type="Proteomes" id="UP000747542">
    <property type="component" value="Unassembled WGS sequence"/>
</dbReference>
<protein>
    <submittedName>
        <fullName evidence="1">Uncharacterized protein</fullName>
    </submittedName>
</protein>